<keyword evidence="2" id="KW-0863">Zinc-finger</keyword>
<feature type="domain" description="FP protein C-terminal" evidence="4">
    <location>
        <begin position="306"/>
        <end position="358"/>
    </location>
</feature>
<evidence type="ECO:0000313" key="6">
    <source>
        <dbReference type="Proteomes" id="UP001153292"/>
    </source>
</evidence>
<evidence type="ECO:0000259" key="4">
    <source>
        <dbReference type="Pfam" id="PF25298"/>
    </source>
</evidence>
<organism evidence="5 6">
    <name type="scientific">Chilo suppressalis</name>
    <name type="common">Asiatic rice borer moth</name>
    <dbReference type="NCBI Taxonomy" id="168631"/>
    <lineage>
        <taxon>Eukaryota</taxon>
        <taxon>Metazoa</taxon>
        <taxon>Ecdysozoa</taxon>
        <taxon>Arthropoda</taxon>
        <taxon>Hexapoda</taxon>
        <taxon>Insecta</taxon>
        <taxon>Pterygota</taxon>
        <taxon>Neoptera</taxon>
        <taxon>Endopterygota</taxon>
        <taxon>Lepidoptera</taxon>
        <taxon>Glossata</taxon>
        <taxon>Ditrysia</taxon>
        <taxon>Pyraloidea</taxon>
        <taxon>Crambidae</taxon>
        <taxon>Crambinae</taxon>
        <taxon>Chilo</taxon>
    </lineage>
</organism>
<reference evidence="5" key="1">
    <citation type="submission" date="2021-12" db="EMBL/GenBank/DDBJ databases">
        <authorList>
            <person name="King R."/>
        </authorList>
    </citation>
    <scope>NUCLEOTIDE SEQUENCE</scope>
</reference>
<keyword evidence="1" id="KW-0479">Metal-binding</keyword>
<accession>A0ABN8BF42</accession>
<dbReference type="InterPro" id="IPR013083">
    <property type="entry name" value="Znf_RING/FYVE/PHD"/>
</dbReference>
<dbReference type="InterPro" id="IPR011011">
    <property type="entry name" value="Znf_FYVE_PHD"/>
</dbReference>
<keyword evidence="3" id="KW-0862">Zinc</keyword>
<gene>
    <name evidence="5" type="ORF">CHILSU_LOCUS8696</name>
</gene>
<evidence type="ECO:0000313" key="5">
    <source>
        <dbReference type="EMBL" id="CAH0405335.1"/>
    </source>
</evidence>
<dbReference type="Pfam" id="PF25298">
    <property type="entry name" value="Baculo_FP_2nd"/>
    <property type="match status" value="1"/>
</dbReference>
<sequence>MSKNRSIRKIMSCPGCCTPISKAESITCSAKACKKIFHLLCTGTSELTTHQKKNWTCPYCQAAAKVGGDNSRTPAKASENVTFRNKPNRPEICSQTNSTLTIDVIRDVIREELNKVKKSMIVELEESLRAMVKHELKGFSESIDCLEKSVLFITEEYDSIKKDLACKTETIQYLRTENNKLIETVRCIGTRLEIMEQHNRSCNLEIQCVPEYKNENIHTLIKQLAQTISCDLNESDVHQYTRIAKSNKNDQRPRSIILKLATPRIRDKFLAAVITYNKNHASEKLNSSHLGFGGVNQPIYVAEHLSPANRALHAAARLKAKKKGYRFVWVKQGKIFMRKDEDSEYIYIKTMELLEKIV</sequence>
<protein>
    <recommendedName>
        <fullName evidence="4">FP protein C-terminal domain-containing protein</fullName>
    </recommendedName>
</protein>
<dbReference type="Proteomes" id="UP001153292">
    <property type="component" value="Chromosome 4"/>
</dbReference>
<dbReference type="InterPro" id="IPR019786">
    <property type="entry name" value="Zinc_finger_PHD-type_CS"/>
</dbReference>
<evidence type="ECO:0000256" key="1">
    <source>
        <dbReference type="ARBA" id="ARBA00022723"/>
    </source>
</evidence>
<proteinExistence type="predicted"/>
<dbReference type="InterPro" id="IPR057251">
    <property type="entry name" value="FP_C"/>
</dbReference>
<dbReference type="SUPFAM" id="SSF57903">
    <property type="entry name" value="FYVE/PHD zinc finger"/>
    <property type="match status" value="1"/>
</dbReference>
<dbReference type="PROSITE" id="PS01359">
    <property type="entry name" value="ZF_PHD_1"/>
    <property type="match status" value="1"/>
</dbReference>
<dbReference type="EMBL" id="OU963897">
    <property type="protein sequence ID" value="CAH0405335.1"/>
    <property type="molecule type" value="Genomic_DNA"/>
</dbReference>
<keyword evidence="6" id="KW-1185">Reference proteome</keyword>
<name>A0ABN8BF42_CHISP</name>
<dbReference type="Gene3D" id="3.30.40.10">
    <property type="entry name" value="Zinc/RING finger domain, C3HC4 (zinc finger)"/>
    <property type="match status" value="1"/>
</dbReference>
<evidence type="ECO:0000256" key="2">
    <source>
        <dbReference type="ARBA" id="ARBA00022771"/>
    </source>
</evidence>
<evidence type="ECO:0000256" key="3">
    <source>
        <dbReference type="ARBA" id="ARBA00022833"/>
    </source>
</evidence>